<dbReference type="GO" id="GO:0004222">
    <property type="term" value="F:metalloendopeptidase activity"/>
    <property type="evidence" value="ECO:0007669"/>
    <property type="project" value="InterPro"/>
</dbReference>
<dbReference type="PANTHER" id="PTHR22726:SF24">
    <property type="entry name" value="M48 FAMILY METALLOPEPTIDASE"/>
    <property type="match status" value="1"/>
</dbReference>
<feature type="domain" description="Peptidase M48" evidence="8">
    <location>
        <begin position="80"/>
        <end position="244"/>
    </location>
</feature>
<dbReference type="GO" id="GO:0046872">
    <property type="term" value="F:metal ion binding"/>
    <property type="evidence" value="ECO:0007669"/>
    <property type="project" value="UniProtKB-KW"/>
</dbReference>
<keyword evidence="10" id="KW-1185">Reference proteome</keyword>
<dbReference type="GO" id="GO:0016020">
    <property type="term" value="C:membrane"/>
    <property type="evidence" value="ECO:0007669"/>
    <property type="project" value="TreeGrafter"/>
</dbReference>
<dbReference type="GO" id="GO:0051603">
    <property type="term" value="P:proteolysis involved in protein catabolic process"/>
    <property type="evidence" value="ECO:0007669"/>
    <property type="project" value="TreeGrafter"/>
</dbReference>
<reference evidence="9 10" key="1">
    <citation type="submission" date="2019-02" db="EMBL/GenBank/DDBJ databases">
        <title>Genomic Encyclopedia of Type Strains, Phase IV (KMG-IV): sequencing the most valuable type-strain genomes for metagenomic binning, comparative biology and taxonomic classification.</title>
        <authorList>
            <person name="Goeker M."/>
        </authorList>
    </citation>
    <scope>NUCLEOTIDE SEQUENCE [LARGE SCALE GENOMIC DNA]</scope>
    <source>
        <strain evidence="9 10">DSM 21056</strain>
    </source>
</reference>
<proteinExistence type="inferred from homology"/>
<feature type="chain" id="PRO_5020822611" evidence="7">
    <location>
        <begin position="23"/>
        <end position="267"/>
    </location>
</feature>
<evidence type="ECO:0000256" key="2">
    <source>
        <dbReference type="ARBA" id="ARBA00022723"/>
    </source>
</evidence>
<evidence type="ECO:0000256" key="4">
    <source>
        <dbReference type="ARBA" id="ARBA00022833"/>
    </source>
</evidence>
<dbReference type="OrthoDB" id="9810445at2"/>
<evidence type="ECO:0000313" key="10">
    <source>
        <dbReference type="Proteomes" id="UP000292298"/>
    </source>
</evidence>
<accession>A0A4Q8D102</accession>
<comment type="caution">
    <text evidence="9">The sequence shown here is derived from an EMBL/GenBank/DDBJ whole genome shotgun (WGS) entry which is preliminary data.</text>
</comment>
<name>A0A4Q8D102_9GAMM</name>
<keyword evidence="2" id="KW-0479">Metal-binding</keyword>
<keyword evidence="4 6" id="KW-0862">Zinc</keyword>
<sequence length="267" mass="28822">MSVRHRRSLAIAVVCLLLTACATSPTGRPQLQFMPDSQIRAMGLDAYSQIRETEPTIDAGPQVDYVECVAAAIIPQVPGEYAEDGWEITLFDGEQANAFALPGGKMGVYTGLLDIADNQDQLATVIAHEIAHVMANHSNERMSTEFATVLGLGVLQAAASDDPERQRLMAALGIGAQVGIILPFSRIHESEADEIGLGLMADSGFDPRASVQLWENMRDAGGDAPPEFLSTHPSRDTRIRDLRKAMPTAIYRYEQATAAGRTPDCVN</sequence>
<feature type="signal peptide" evidence="7">
    <location>
        <begin position="1"/>
        <end position="22"/>
    </location>
</feature>
<comment type="similarity">
    <text evidence="6">Belongs to the peptidase M48 family.</text>
</comment>
<dbReference type="Gene3D" id="3.30.2010.10">
    <property type="entry name" value="Metalloproteases ('zincins'), catalytic domain"/>
    <property type="match status" value="1"/>
</dbReference>
<organism evidence="9 10">
    <name type="scientific">Spiribacter vilamensis</name>
    <dbReference type="NCBI Taxonomy" id="531306"/>
    <lineage>
        <taxon>Bacteria</taxon>
        <taxon>Pseudomonadati</taxon>
        <taxon>Pseudomonadota</taxon>
        <taxon>Gammaproteobacteria</taxon>
        <taxon>Chromatiales</taxon>
        <taxon>Ectothiorhodospiraceae</taxon>
        <taxon>Spiribacter</taxon>
    </lineage>
</organism>
<keyword evidence="7" id="KW-0732">Signal</keyword>
<evidence type="ECO:0000313" key="9">
    <source>
        <dbReference type="EMBL" id="RZU99026.1"/>
    </source>
</evidence>
<evidence type="ECO:0000256" key="6">
    <source>
        <dbReference type="RuleBase" id="RU003983"/>
    </source>
</evidence>
<evidence type="ECO:0000256" key="5">
    <source>
        <dbReference type="ARBA" id="ARBA00023049"/>
    </source>
</evidence>
<dbReference type="PANTHER" id="PTHR22726">
    <property type="entry name" value="METALLOENDOPEPTIDASE OMA1"/>
    <property type="match status" value="1"/>
</dbReference>
<dbReference type="InterPro" id="IPR051156">
    <property type="entry name" value="Mito/Outer_Membr_Metalloprot"/>
</dbReference>
<protein>
    <submittedName>
        <fullName evidence="9">Peptidase M48-like protein</fullName>
    </submittedName>
</protein>
<dbReference type="RefSeq" id="WP_130503289.1">
    <property type="nucleotide sequence ID" value="NZ_SHLI01000001.1"/>
</dbReference>
<keyword evidence="1 6" id="KW-0645">Protease</keyword>
<dbReference type="EMBL" id="SHLI01000001">
    <property type="protein sequence ID" value="RZU99026.1"/>
    <property type="molecule type" value="Genomic_DNA"/>
</dbReference>
<keyword evidence="3 6" id="KW-0378">Hydrolase</keyword>
<dbReference type="AlphaFoldDB" id="A0A4Q8D102"/>
<dbReference type="CDD" id="cd07331">
    <property type="entry name" value="M48C_Oma1_like"/>
    <property type="match status" value="1"/>
</dbReference>
<dbReference type="Proteomes" id="UP000292298">
    <property type="component" value="Unassembled WGS sequence"/>
</dbReference>
<dbReference type="PROSITE" id="PS51257">
    <property type="entry name" value="PROKAR_LIPOPROTEIN"/>
    <property type="match status" value="1"/>
</dbReference>
<evidence type="ECO:0000256" key="3">
    <source>
        <dbReference type="ARBA" id="ARBA00022801"/>
    </source>
</evidence>
<evidence type="ECO:0000256" key="1">
    <source>
        <dbReference type="ARBA" id="ARBA00022670"/>
    </source>
</evidence>
<dbReference type="InterPro" id="IPR001915">
    <property type="entry name" value="Peptidase_M48"/>
</dbReference>
<keyword evidence="5 6" id="KW-0482">Metalloprotease</keyword>
<evidence type="ECO:0000259" key="8">
    <source>
        <dbReference type="Pfam" id="PF01435"/>
    </source>
</evidence>
<gene>
    <name evidence="9" type="ORF">EV698_1302</name>
</gene>
<dbReference type="Pfam" id="PF01435">
    <property type="entry name" value="Peptidase_M48"/>
    <property type="match status" value="1"/>
</dbReference>
<comment type="cofactor">
    <cofactor evidence="6">
        <name>Zn(2+)</name>
        <dbReference type="ChEBI" id="CHEBI:29105"/>
    </cofactor>
    <text evidence="6">Binds 1 zinc ion per subunit.</text>
</comment>
<evidence type="ECO:0000256" key="7">
    <source>
        <dbReference type="SAM" id="SignalP"/>
    </source>
</evidence>